<dbReference type="VEuPathDB" id="FungiDB:G647_06289"/>
<dbReference type="AlphaFoldDB" id="V9D6C5"/>
<sequence length="39" mass="4522">MAVLHARCQLEVGETFRHWSIIGIESINHTRDVTKGRFI</sequence>
<name>V9D6C5_9EURO</name>
<accession>V9D6C5</accession>
<dbReference type="Proteomes" id="UP000030678">
    <property type="component" value="Unassembled WGS sequence"/>
</dbReference>
<protein>
    <submittedName>
        <fullName evidence="1">Uncharacterized protein</fullName>
    </submittedName>
</protein>
<dbReference type="HOGENOM" id="CLU_3319992_0_0_1"/>
<reference evidence="1 2" key="1">
    <citation type="submission" date="2013-03" db="EMBL/GenBank/DDBJ databases">
        <title>The Genome Sequence of Cladophialophora carrionii CBS 160.54.</title>
        <authorList>
            <consortium name="The Broad Institute Genomics Platform"/>
            <person name="Cuomo C."/>
            <person name="de Hoog S."/>
            <person name="Gorbushina A."/>
            <person name="Walker B."/>
            <person name="Young S.K."/>
            <person name="Zeng Q."/>
            <person name="Gargeya S."/>
            <person name="Fitzgerald M."/>
            <person name="Haas B."/>
            <person name="Abouelleil A."/>
            <person name="Allen A.W."/>
            <person name="Alvarado L."/>
            <person name="Arachchi H.M."/>
            <person name="Berlin A.M."/>
            <person name="Chapman S.B."/>
            <person name="Gainer-Dewar J."/>
            <person name="Goldberg J."/>
            <person name="Griggs A."/>
            <person name="Gujja S."/>
            <person name="Hansen M."/>
            <person name="Howarth C."/>
            <person name="Imamovic A."/>
            <person name="Ireland A."/>
            <person name="Larimer J."/>
            <person name="McCowan C."/>
            <person name="Murphy C."/>
            <person name="Pearson M."/>
            <person name="Poon T.W."/>
            <person name="Priest M."/>
            <person name="Roberts A."/>
            <person name="Saif S."/>
            <person name="Shea T."/>
            <person name="Sisk P."/>
            <person name="Sykes S."/>
            <person name="Wortman J."/>
            <person name="Nusbaum C."/>
            <person name="Birren B."/>
        </authorList>
    </citation>
    <scope>NUCLEOTIDE SEQUENCE [LARGE SCALE GENOMIC DNA]</scope>
    <source>
        <strain evidence="1 2">CBS 160.54</strain>
    </source>
</reference>
<dbReference type="OrthoDB" id="6409228at2759"/>
<proteinExistence type="predicted"/>
<dbReference type="GeneID" id="19984782"/>
<organism evidence="1 2">
    <name type="scientific">Cladophialophora carrionii CBS 160.54</name>
    <dbReference type="NCBI Taxonomy" id="1279043"/>
    <lineage>
        <taxon>Eukaryota</taxon>
        <taxon>Fungi</taxon>
        <taxon>Dikarya</taxon>
        <taxon>Ascomycota</taxon>
        <taxon>Pezizomycotina</taxon>
        <taxon>Eurotiomycetes</taxon>
        <taxon>Chaetothyriomycetidae</taxon>
        <taxon>Chaetothyriales</taxon>
        <taxon>Herpotrichiellaceae</taxon>
        <taxon>Cladophialophora</taxon>
    </lineage>
</organism>
<evidence type="ECO:0000313" key="1">
    <source>
        <dbReference type="EMBL" id="ETI22216.1"/>
    </source>
</evidence>
<gene>
    <name evidence="1" type="ORF">G647_06289</name>
</gene>
<evidence type="ECO:0000313" key="2">
    <source>
        <dbReference type="Proteomes" id="UP000030678"/>
    </source>
</evidence>
<dbReference type="RefSeq" id="XP_008728833.1">
    <property type="nucleotide sequence ID" value="XM_008730611.1"/>
</dbReference>
<dbReference type="EMBL" id="KB822706">
    <property type="protein sequence ID" value="ETI22216.1"/>
    <property type="molecule type" value="Genomic_DNA"/>
</dbReference>